<dbReference type="InterPro" id="IPR003918">
    <property type="entry name" value="NADH_UbQ_OxRdtase"/>
</dbReference>
<accession>A0A1B1NBY0</accession>
<evidence type="ECO:0000256" key="8">
    <source>
        <dbReference type="SAM" id="Phobius"/>
    </source>
</evidence>
<dbReference type="GO" id="GO:0042773">
    <property type="term" value="P:ATP synthesis coupled electron transport"/>
    <property type="evidence" value="ECO:0007669"/>
    <property type="project" value="InterPro"/>
</dbReference>
<feature type="transmembrane region" description="Helical" evidence="8">
    <location>
        <begin position="400"/>
        <end position="420"/>
    </location>
</feature>
<keyword evidence="11" id="KW-1185">Reference proteome</keyword>
<evidence type="ECO:0000313" key="11">
    <source>
        <dbReference type="Proteomes" id="UP000092482"/>
    </source>
</evidence>
<feature type="transmembrane region" description="Helical" evidence="8">
    <location>
        <begin position="132"/>
        <end position="150"/>
    </location>
</feature>
<evidence type="ECO:0000256" key="4">
    <source>
        <dbReference type="ARBA" id="ARBA00022692"/>
    </source>
</evidence>
<dbReference type="InterPro" id="IPR001750">
    <property type="entry name" value="ND/Mrp_TM"/>
</dbReference>
<dbReference type="InterPro" id="IPR050586">
    <property type="entry name" value="CPA3_Na-H_Antiporter_D"/>
</dbReference>
<evidence type="ECO:0000259" key="9">
    <source>
        <dbReference type="Pfam" id="PF00361"/>
    </source>
</evidence>
<evidence type="ECO:0000256" key="2">
    <source>
        <dbReference type="ARBA" id="ARBA00005346"/>
    </source>
</evidence>
<feature type="transmembrane region" description="Helical" evidence="8">
    <location>
        <begin position="265"/>
        <end position="283"/>
    </location>
</feature>
<keyword evidence="6 8" id="KW-0472">Membrane</keyword>
<feature type="transmembrane region" description="Helical" evidence="8">
    <location>
        <begin position="29"/>
        <end position="51"/>
    </location>
</feature>
<feature type="transmembrane region" description="Helical" evidence="8">
    <location>
        <begin position="231"/>
        <end position="253"/>
    </location>
</feature>
<feature type="transmembrane region" description="Helical" evidence="8">
    <location>
        <begin position="322"/>
        <end position="342"/>
    </location>
</feature>
<evidence type="ECO:0000256" key="6">
    <source>
        <dbReference type="ARBA" id="ARBA00023136"/>
    </source>
</evidence>
<dbReference type="AlphaFoldDB" id="A0A1B1NBY0"/>
<comment type="subcellular location">
    <subcellularLocation>
        <location evidence="1">Cell membrane</location>
        <topology evidence="1">Multi-pass membrane protein</topology>
    </subcellularLocation>
    <subcellularLocation>
        <location evidence="7">Membrane</location>
        <topology evidence="7">Multi-pass membrane protein</topology>
    </subcellularLocation>
</comment>
<protein>
    <submittedName>
        <fullName evidence="10">Na(+) H(+) antiporter subunit D</fullName>
    </submittedName>
</protein>
<evidence type="ECO:0000256" key="7">
    <source>
        <dbReference type="RuleBase" id="RU000320"/>
    </source>
</evidence>
<evidence type="ECO:0000256" key="3">
    <source>
        <dbReference type="ARBA" id="ARBA00022475"/>
    </source>
</evidence>
<dbReference type="KEGG" id="serj:SGUI_1515"/>
<feature type="transmembrane region" description="Helical" evidence="8">
    <location>
        <begin position="108"/>
        <end position="126"/>
    </location>
</feature>
<feature type="transmembrane region" description="Helical" evidence="8">
    <location>
        <begin position="295"/>
        <end position="316"/>
    </location>
</feature>
<feature type="transmembrane region" description="Helical" evidence="8">
    <location>
        <begin position="81"/>
        <end position="101"/>
    </location>
</feature>
<dbReference type="STRING" id="1758689.SGUI_1515"/>
<proteinExistence type="inferred from homology"/>
<keyword evidence="5 8" id="KW-1133">Transmembrane helix</keyword>
<feature type="transmembrane region" description="Helical" evidence="8">
    <location>
        <begin position="363"/>
        <end position="380"/>
    </location>
</feature>
<feature type="transmembrane region" description="Helical" evidence="8">
    <location>
        <begin position="461"/>
        <end position="483"/>
    </location>
</feature>
<gene>
    <name evidence="10" type="ORF">SGUI_1515</name>
</gene>
<feature type="transmembrane region" description="Helical" evidence="8">
    <location>
        <begin position="58"/>
        <end position="75"/>
    </location>
</feature>
<keyword evidence="3" id="KW-1003">Cell membrane</keyword>
<dbReference type="PANTHER" id="PTHR42703:SF1">
    <property type="entry name" value="NA(+)_H(+) ANTIPORTER SUBUNIT D1"/>
    <property type="match status" value="1"/>
</dbReference>
<dbReference type="EMBL" id="CP014989">
    <property type="protein sequence ID" value="ANS78911.1"/>
    <property type="molecule type" value="Genomic_DNA"/>
</dbReference>
<evidence type="ECO:0000256" key="5">
    <source>
        <dbReference type="ARBA" id="ARBA00022989"/>
    </source>
</evidence>
<feature type="transmembrane region" description="Helical" evidence="8">
    <location>
        <begin position="202"/>
        <end position="219"/>
    </location>
</feature>
<dbReference type="PATRIC" id="fig|1758689.4.peg.1559"/>
<dbReference type="PANTHER" id="PTHR42703">
    <property type="entry name" value="NADH DEHYDROGENASE"/>
    <property type="match status" value="1"/>
</dbReference>
<dbReference type="GO" id="GO:0005886">
    <property type="term" value="C:plasma membrane"/>
    <property type="evidence" value="ECO:0007669"/>
    <property type="project" value="UniProtKB-SubCell"/>
</dbReference>
<dbReference type="PRINTS" id="PR01437">
    <property type="entry name" value="NUOXDRDTASE4"/>
</dbReference>
<feature type="domain" description="NADH:quinone oxidoreductase/Mrp antiporter transmembrane" evidence="9">
    <location>
        <begin position="127"/>
        <end position="406"/>
    </location>
</feature>
<comment type="similarity">
    <text evidence="2">Belongs to the CPA3 antiporters (TC 2.A.63) subunit D family.</text>
</comment>
<sequence length="505" mass="53934">MIMTAALLPLLAAIPIAAAAATVLWRNPVWQRIWLLGIPVLTGAAGLDLLIQHRETPVLAENVGAFVPGVAIPFVSDTFSALMILVTSFTVLMCLIFMTFTGESSYRLMPPLVLMLLGGVNGAFLTGDLFNLFVFVEVMLLPSYALIAVTGTWRRLGVGRTFVVVNLLTSTILLIGVGLVYATAETVNLALLVGAGSDPRTMLSSGVVLLALSIKAAVVPMHTWLPRSYPATSAAVMGLFSALHTKVALYALYRITSTLYEGQPPWVMVLAVLVGLSIVVGSYSTFGERVMRRALSWQMVAGVGHILLGLLLFTQFSLGAGIFYMIHHIITMGALILGAGAIEQTYGSGRYERLSGIIRRDRMLTIGYALALMSLIGLPPSSGFFGKVGLVQASAQAGGAWQVVYITLICVGALGSLVAMQRLWVGVFWGPDMEDYRPDSPETGRGPKTLLTDDVRVTPRLMAPMAVLVVTQLTMFVLAGPIMEITTRAATGLVDLAPYVEAVTG</sequence>
<name>A0A1B1NBY0_9MICO</name>
<dbReference type="Proteomes" id="UP000092482">
    <property type="component" value="Chromosome"/>
</dbReference>
<evidence type="ECO:0000313" key="10">
    <source>
        <dbReference type="EMBL" id="ANS78911.1"/>
    </source>
</evidence>
<reference evidence="10 11" key="1">
    <citation type="submission" date="2016-03" db="EMBL/GenBank/DDBJ databases">
        <title>Shallow-sea hydrothermal system.</title>
        <authorList>
            <person name="Tang K."/>
        </authorList>
    </citation>
    <scope>NUCLEOTIDE SEQUENCE [LARGE SCALE GENOMIC DNA]</scope>
    <source>
        <strain evidence="10 11">JLT9</strain>
    </source>
</reference>
<keyword evidence="4 7" id="KW-0812">Transmembrane</keyword>
<dbReference type="GO" id="GO:0008137">
    <property type="term" value="F:NADH dehydrogenase (ubiquinone) activity"/>
    <property type="evidence" value="ECO:0007669"/>
    <property type="project" value="InterPro"/>
</dbReference>
<feature type="transmembrane region" description="Helical" evidence="8">
    <location>
        <begin position="162"/>
        <end position="182"/>
    </location>
</feature>
<dbReference type="Pfam" id="PF00361">
    <property type="entry name" value="Proton_antipo_M"/>
    <property type="match status" value="1"/>
</dbReference>
<organism evidence="10 11">
    <name type="scientific">Serinicoccus hydrothermalis</name>
    <dbReference type="NCBI Taxonomy" id="1758689"/>
    <lineage>
        <taxon>Bacteria</taxon>
        <taxon>Bacillati</taxon>
        <taxon>Actinomycetota</taxon>
        <taxon>Actinomycetes</taxon>
        <taxon>Micrococcales</taxon>
        <taxon>Ornithinimicrobiaceae</taxon>
        <taxon>Serinicoccus</taxon>
    </lineage>
</organism>
<evidence type="ECO:0000256" key="1">
    <source>
        <dbReference type="ARBA" id="ARBA00004651"/>
    </source>
</evidence>